<evidence type="ECO:0000313" key="2">
    <source>
        <dbReference type="EMBL" id="KAK8023188.1"/>
    </source>
</evidence>
<feature type="compositionally biased region" description="Polar residues" evidence="1">
    <location>
        <begin position="108"/>
        <end position="120"/>
    </location>
</feature>
<keyword evidence="3" id="KW-1185">Reference proteome</keyword>
<evidence type="ECO:0000256" key="1">
    <source>
        <dbReference type="SAM" id="MobiDB-lite"/>
    </source>
</evidence>
<feature type="region of interest" description="Disordered" evidence="1">
    <location>
        <begin position="1"/>
        <end position="39"/>
    </location>
</feature>
<feature type="compositionally biased region" description="Basic and acidic residues" evidence="1">
    <location>
        <begin position="1"/>
        <end position="18"/>
    </location>
</feature>
<comment type="caution">
    <text evidence="2">The sequence shown here is derived from an EMBL/GenBank/DDBJ whole genome shotgun (WGS) entry which is preliminary data.</text>
</comment>
<organism evidence="2 3">
    <name type="scientific">Apiospora marii</name>
    <dbReference type="NCBI Taxonomy" id="335849"/>
    <lineage>
        <taxon>Eukaryota</taxon>
        <taxon>Fungi</taxon>
        <taxon>Dikarya</taxon>
        <taxon>Ascomycota</taxon>
        <taxon>Pezizomycotina</taxon>
        <taxon>Sordariomycetes</taxon>
        <taxon>Xylariomycetidae</taxon>
        <taxon>Amphisphaeriales</taxon>
        <taxon>Apiosporaceae</taxon>
        <taxon>Apiospora</taxon>
    </lineage>
</organism>
<reference evidence="2 3" key="1">
    <citation type="submission" date="2023-01" db="EMBL/GenBank/DDBJ databases">
        <title>Analysis of 21 Apiospora genomes using comparative genomics revels a genus with tremendous synthesis potential of carbohydrate active enzymes and secondary metabolites.</title>
        <authorList>
            <person name="Sorensen T."/>
        </authorList>
    </citation>
    <scope>NUCLEOTIDE SEQUENCE [LARGE SCALE GENOMIC DNA]</scope>
    <source>
        <strain evidence="2 3">CBS 20057</strain>
    </source>
</reference>
<feature type="region of interest" description="Disordered" evidence="1">
    <location>
        <begin position="108"/>
        <end position="128"/>
    </location>
</feature>
<name>A0ABR1RZ99_9PEZI</name>
<protein>
    <submittedName>
        <fullName evidence="2">Uncharacterized protein</fullName>
    </submittedName>
</protein>
<dbReference type="EMBL" id="JAQQWI010000009">
    <property type="protein sequence ID" value="KAK8023188.1"/>
    <property type="molecule type" value="Genomic_DNA"/>
</dbReference>
<proteinExistence type="predicted"/>
<evidence type="ECO:0000313" key="3">
    <source>
        <dbReference type="Proteomes" id="UP001396898"/>
    </source>
</evidence>
<accession>A0ABR1RZ99</accession>
<gene>
    <name evidence="2" type="ORF">PG991_007069</name>
</gene>
<dbReference type="Proteomes" id="UP001396898">
    <property type="component" value="Unassembled WGS sequence"/>
</dbReference>
<sequence length="152" mass="17076">MGLYDDPGRSRRPEKPGAERGQSPHPARRSGRYPKSQGLHAAAYGSSATSVSAFGIINLTDSNAGVESSYISGWFLWNIAYYRLGPLLRCGFFIVVDTSQHQTHTQTLFMPSGTSTTNRQGRQEHSNRQVQWVDLALRRRQEQQWNKSPVNP</sequence>